<protein>
    <submittedName>
        <fullName evidence="8">Tyrosine-type DNA invertase</fullName>
    </submittedName>
</protein>
<proteinExistence type="inferred from homology"/>
<accession>A0ABT5LEA1</accession>
<evidence type="ECO:0000313" key="8">
    <source>
        <dbReference type="EMBL" id="MDC9589284.1"/>
    </source>
</evidence>
<comment type="caution">
    <text evidence="8">The sequence shown here is derived from an EMBL/GenBank/DDBJ whole genome shotgun (WGS) entry which is preliminary data.</text>
</comment>
<evidence type="ECO:0000256" key="6">
    <source>
        <dbReference type="ARBA" id="ARBA00023172"/>
    </source>
</evidence>
<sequence>MLKRKYLTQSEIEQLLAELEKGANAERNICMLFMGFIHGFRVSELLGLRMSDVDLRDRSLSVNRLKNGFSTIHPMVSREIQLLRKWLSVRKKLERFGKSEWLFISRTGEPLSRQQFYKIIRNTSIKAEIAICANPHMLRHSCGYALADNGVDTRLIQDYLGHRNIRHTVRYTASNAGRFDGIWRARGKRKRVTFSTKLLTNKSSHFFNSIYLHPTYKNQSNSLIYP</sequence>
<evidence type="ECO:0000313" key="9">
    <source>
        <dbReference type="Proteomes" id="UP001217178"/>
    </source>
</evidence>
<evidence type="ECO:0000256" key="5">
    <source>
        <dbReference type="ARBA" id="ARBA00023163"/>
    </source>
</evidence>
<keyword evidence="6" id="KW-0233">DNA recombination</keyword>
<evidence type="ECO:0000256" key="1">
    <source>
        <dbReference type="ARBA" id="ARBA00008857"/>
    </source>
</evidence>
<evidence type="ECO:0000256" key="3">
    <source>
        <dbReference type="ARBA" id="ARBA00022908"/>
    </source>
</evidence>
<dbReference type="RefSeq" id="WP_273554613.1">
    <property type="nucleotide sequence ID" value="NZ_JAQRFI010000014.1"/>
</dbReference>
<evidence type="ECO:0000256" key="4">
    <source>
        <dbReference type="ARBA" id="ARBA00023015"/>
    </source>
</evidence>
<dbReference type="InterPro" id="IPR002104">
    <property type="entry name" value="Integrase_catalytic"/>
</dbReference>
<evidence type="ECO:0000256" key="2">
    <source>
        <dbReference type="ARBA" id="ARBA00022558"/>
    </source>
</evidence>
<dbReference type="SUPFAM" id="SSF56349">
    <property type="entry name" value="DNA breaking-rejoining enzymes"/>
    <property type="match status" value="1"/>
</dbReference>
<evidence type="ECO:0000259" key="7">
    <source>
        <dbReference type="PROSITE" id="PS51898"/>
    </source>
</evidence>
<dbReference type="EMBL" id="JAQRFI010000014">
    <property type="protein sequence ID" value="MDC9589284.1"/>
    <property type="molecule type" value="Genomic_DNA"/>
</dbReference>
<keyword evidence="3" id="KW-0229">DNA integration</keyword>
<dbReference type="NCBIfam" id="NF007371">
    <property type="entry name" value="PRK09871.1"/>
    <property type="match status" value="1"/>
</dbReference>
<name>A0ABT5LEA1_9GAMM</name>
<organism evidence="8 9">
    <name type="scientific">Xenorhabdus yunnanensis</name>
    <dbReference type="NCBI Taxonomy" id="3025878"/>
    <lineage>
        <taxon>Bacteria</taxon>
        <taxon>Pseudomonadati</taxon>
        <taxon>Pseudomonadota</taxon>
        <taxon>Gammaproteobacteria</taxon>
        <taxon>Enterobacterales</taxon>
        <taxon>Morganellaceae</taxon>
        <taxon>Xenorhabdus</taxon>
    </lineage>
</organism>
<dbReference type="PROSITE" id="PS51898">
    <property type="entry name" value="TYR_RECOMBINASE"/>
    <property type="match status" value="1"/>
</dbReference>
<reference evidence="8 9" key="1">
    <citation type="submission" date="2023-02" db="EMBL/GenBank/DDBJ databases">
        <title>Entomopathogenic bacteria.</title>
        <authorList>
            <person name="Machado R.A."/>
        </authorList>
    </citation>
    <scope>NUCLEOTIDE SEQUENCE [LARGE SCALE GENOMIC DNA]</scope>
    <source>
        <strain evidence="8 9">XENO-10</strain>
    </source>
</reference>
<dbReference type="PANTHER" id="PTHR30349">
    <property type="entry name" value="PHAGE INTEGRASE-RELATED"/>
    <property type="match status" value="1"/>
</dbReference>
<dbReference type="Gene3D" id="1.10.443.10">
    <property type="entry name" value="Intergrase catalytic core"/>
    <property type="match status" value="1"/>
</dbReference>
<keyword evidence="9" id="KW-1185">Reference proteome</keyword>
<gene>
    <name evidence="8" type="ORF">PSI23_08095</name>
</gene>
<dbReference type="Proteomes" id="UP001217178">
    <property type="component" value="Unassembled WGS sequence"/>
</dbReference>
<dbReference type="InterPro" id="IPR011010">
    <property type="entry name" value="DNA_brk_join_enz"/>
</dbReference>
<dbReference type="NCBIfam" id="NF007370">
    <property type="entry name" value="PRK09870.1"/>
    <property type="match status" value="1"/>
</dbReference>
<comment type="similarity">
    <text evidence="1">Belongs to the 'phage' integrase family.</text>
</comment>
<dbReference type="Pfam" id="PF00589">
    <property type="entry name" value="Phage_integrase"/>
    <property type="match status" value="1"/>
</dbReference>
<keyword evidence="4" id="KW-0805">Transcription regulation</keyword>
<dbReference type="PANTHER" id="PTHR30349:SF62">
    <property type="entry name" value="TYPE 1 FIMBRIAE REGULATORY PROTEIN FIMB-RELATED"/>
    <property type="match status" value="1"/>
</dbReference>
<keyword evidence="5" id="KW-0804">Transcription</keyword>
<feature type="domain" description="Tyr recombinase" evidence="7">
    <location>
        <begin position="2"/>
        <end position="184"/>
    </location>
</feature>
<keyword evidence="2" id="KW-1029">Fimbrium biogenesis</keyword>
<dbReference type="InterPro" id="IPR050090">
    <property type="entry name" value="Tyrosine_recombinase_XerCD"/>
</dbReference>
<dbReference type="InterPro" id="IPR013762">
    <property type="entry name" value="Integrase-like_cat_sf"/>
</dbReference>